<protein>
    <recommendedName>
        <fullName evidence="2 3">EGF-like domain-containing protein</fullName>
    </recommendedName>
</protein>
<feature type="region of interest" description="Disordered" evidence="1">
    <location>
        <begin position="1528"/>
        <end position="1599"/>
    </location>
</feature>
<feature type="compositionally biased region" description="Polar residues" evidence="1">
    <location>
        <begin position="408"/>
        <end position="476"/>
    </location>
</feature>
<organism evidence="4 5">
    <name type="scientific">Sinanodonta woodiana</name>
    <name type="common">Chinese pond mussel</name>
    <name type="synonym">Anodonta woodiana</name>
    <dbReference type="NCBI Taxonomy" id="1069815"/>
    <lineage>
        <taxon>Eukaryota</taxon>
        <taxon>Metazoa</taxon>
        <taxon>Spiralia</taxon>
        <taxon>Lophotrochozoa</taxon>
        <taxon>Mollusca</taxon>
        <taxon>Bivalvia</taxon>
        <taxon>Autobranchia</taxon>
        <taxon>Heteroconchia</taxon>
        <taxon>Palaeoheterodonta</taxon>
        <taxon>Unionida</taxon>
        <taxon>Unionoidea</taxon>
        <taxon>Unionidae</taxon>
        <taxon>Unioninae</taxon>
        <taxon>Sinanodonta</taxon>
    </lineage>
</organism>
<feature type="compositionally biased region" description="Polar residues" evidence="1">
    <location>
        <begin position="1536"/>
        <end position="1552"/>
    </location>
</feature>
<evidence type="ECO:0000259" key="3">
    <source>
        <dbReference type="PROSITE" id="PS01186"/>
    </source>
</evidence>
<evidence type="ECO:0000313" key="5">
    <source>
        <dbReference type="Proteomes" id="UP001634394"/>
    </source>
</evidence>
<evidence type="ECO:0000313" key="4">
    <source>
        <dbReference type="EMBL" id="KAL3869991.1"/>
    </source>
</evidence>
<sequence length="1836" mass="205139">MDSCKLIFVLTCILCDTKVSHQSLWPHAQSIMQEGRRDEKVCQSFDMCATLNGICNYGKCETHKCASEIHCVCNKGYTGHRCDIGDDDIKIDDSNKSKTSNPLHEASSSGQLKDLTDTTTIPSHVQTLTTPVPESQIKNNSSFQTITTESSRKELLEAWNATMGSETKADNANTKLVDDVTNIPSIKSFSELYYDHDKGHYMKTITTQHHFQNASFAGPTTGNGHSNYSETTTAYNDSEHSNYSENTTAYNDNVPYNYSENTTAYTDNVHSNYSENTTANNDSGHFNYSENTTANNDSGHSNYSENTTANNDNVHSNYSENTTANNDSGHFNYSENKTAYNDNVHYNYSENTTANNDSGHFNYSENTTANNDSGHSNYSENTKTNNNSGHYNYSENTKTNNDSRHFNYSENTTANNDSVHSNYIENTTANNDSGHFNYSENTKTNNDSGHYNYSENTTARSDSVHSNYSENTTANNDSEHSNYSENTAANNDSEHSNYSENTTAKNDSEHSNYSENTTANNDSEHSNYSENTTANNDSEHSNYSENTTANNDSRHFNYSENTTAKPFNDVIQVQITKSLLTDPYVHESTHLEFTTNQPISRDSDGVDNRSINYTTIKNDVDKRYHIGATESTLTEINKETMTFVKTTNDQLSFTDSGGVDNYNTKMMTIESLDTVDKNNTIQENLSPGRTQSFGESESNDNYAAQLEVIVRNSVDTDQNSHYQSTPKDMEFGPYIETIGSTNPEDMLVTKREKMHFGSTQKLSETIDIAEHVSNGDSDQTMQSGQDTFAADKDKLVELYERNSMANMQHEKMENSEEEQDILIGSRSIEMSEDVPVHKPSFKMEDVMVKKSEMSKERPSKMIQTTVRTGYYKRVTRGRFAHTSITPGHSMTETTTPATLNDNVLDYVNRTTIQIFETNAISTGSTIPGLNDLISDRKINAISEQNPANKLFSKREQNQNISFPDLLQHSLISGSNSSEEKTIAFTTHPTKKRASDETAEFISEPVQSLNMNPSSNRTNTIDKDGVFTENTYSPSINNDILQQAQERNIHDHHIVFATPLEDMRDPLSIINGLESMSNINLTAIGSEQMTDAAFVTDMLKDLKSTPLSSERFLKNSDLDDKSVDMKLENQMSQLLQNTKMNEMHISYKNPNAERKETSPILDTTNNPMPQRQIIDLKTISSTERAEIHTDKSYKDGIAASEFIDMPLPTLASKVTTTKPSPPSVLNTISLDKSSLLDVLRRLLILEDTYLTPSQITYTTTTSKAPSTYRKIGDTPDITTTTDPITSVSVESDSHTRHSTEHGLKRAMQLKELHMRNQDRTHESSNTQHEIGNHLSKPAYIPNAIEMKDNFNMSSVLVDHQINAKTEIRESDFNDGSKHVLTNGSFTGQPTETTNGLKERNETVSLTASMNENSETYVTSFDGASIHSTIIDTFIPATTLATSVSKLNEGQNKRNILMPINMLDNLTKQARVLSSAINSQASPKLSTHLVTPMNPITIETIPVPTREHVLENESYKLDQIQSSLSYMKVRESEKDNNGQKSTPRSSDNTVNPVSTDGFPKGNDSTGLLMERITSNSIEHLNRNETENNATGSKNNDTKITSNNSDSYGIVVREIIDSVIEQKISSIKTSNAHIVSETEALRLSDIFSTLKSPRPTKVTMFTTPHSKLTPLSLMNSSKHISGEISASSGDIDNTTVQNKIKTTTINDESQTAETQINTLDYNARPHLDCGIVPIAVKQNNIDNSCMTFTLVANDFNDSSKVEKATRTLLESKDRLKRNTPTMDFKESTEKLNEQSSSNYTLVDNLNAFKLANDLKELMFDASFHEVNTFLELSKWNYIN</sequence>
<feature type="compositionally biased region" description="Polar residues" evidence="1">
    <location>
        <begin position="1584"/>
        <end position="1599"/>
    </location>
</feature>
<keyword evidence="5" id="KW-1185">Reference proteome</keyword>
<name>A0ABD3W7W2_SINWO</name>
<feature type="region of interest" description="Disordered" evidence="1">
    <location>
        <begin position="93"/>
        <end position="116"/>
    </location>
</feature>
<gene>
    <name evidence="4" type="ORF">ACJMK2_042608</name>
</gene>
<evidence type="ECO:0000259" key="2">
    <source>
        <dbReference type="PROSITE" id="PS00022"/>
    </source>
</evidence>
<accession>A0ABD3W7W2</accession>
<dbReference type="InterPro" id="IPR000742">
    <property type="entry name" value="EGF"/>
</dbReference>
<feature type="domain" description="EGF-like" evidence="2 3">
    <location>
        <begin position="71"/>
        <end position="82"/>
    </location>
</feature>
<feature type="compositionally biased region" description="Polar residues" evidence="1">
    <location>
        <begin position="243"/>
        <end position="400"/>
    </location>
</feature>
<reference evidence="4 5" key="1">
    <citation type="submission" date="2024-11" db="EMBL/GenBank/DDBJ databases">
        <title>Chromosome-level genome assembly of the freshwater bivalve Anodonta woodiana.</title>
        <authorList>
            <person name="Chen X."/>
        </authorList>
    </citation>
    <scope>NUCLEOTIDE SEQUENCE [LARGE SCALE GENOMIC DNA]</scope>
    <source>
        <strain evidence="4">MN2024</strain>
        <tissue evidence="4">Gills</tissue>
    </source>
</reference>
<feature type="compositionally biased region" description="Polar residues" evidence="1">
    <location>
        <begin position="106"/>
        <end position="116"/>
    </location>
</feature>
<proteinExistence type="predicted"/>
<feature type="region of interest" description="Disordered" evidence="1">
    <location>
        <begin position="1264"/>
        <end position="1300"/>
    </location>
</feature>
<feature type="compositionally biased region" description="Low complexity" evidence="1">
    <location>
        <begin position="1273"/>
        <end position="1284"/>
    </location>
</feature>
<dbReference type="Proteomes" id="UP001634394">
    <property type="component" value="Unassembled WGS sequence"/>
</dbReference>
<dbReference type="EMBL" id="JBJQND010000008">
    <property type="protein sequence ID" value="KAL3869991.1"/>
    <property type="molecule type" value="Genomic_DNA"/>
</dbReference>
<feature type="compositionally biased region" description="Polar residues" evidence="1">
    <location>
        <begin position="218"/>
        <end position="236"/>
    </location>
</feature>
<evidence type="ECO:0000256" key="1">
    <source>
        <dbReference type="SAM" id="MobiDB-lite"/>
    </source>
</evidence>
<comment type="caution">
    <text evidence="4">The sequence shown here is derived from an EMBL/GenBank/DDBJ whole genome shotgun (WGS) entry which is preliminary data.</text>
</comment>
<dbReference type="PROSITE" id="PS00022">
    <property type="entry name" value="EGF_1"/>
    <property type="match status" value="1"/>
</dbReference>
<feature type="region of interest" description="Disordered" evidence="1">
    <location>
        <begin position="218"/>
        <end position="561"/>
    </location>
</feature>
<feature type="compositionally biased region" description="Basic and acidic residues" evidence="1">
    <location>
        <begin position="1290"/>
        <end position="1300"/>
    </location>
</feature>
<dbReference type="PROSITE" id="PS01186">
    <property type="entry name" value="EGF_2"/>
    <property type="match status" value="1"/>
</dbReference>